<comment type="cofactor">
    <cofactor evidence="1">
        <name>FAD</name>
        <dbReference type="ChEBI" id="CHEBI:57692"/>
    </cofactor>
</comment>
<evidence type="ECO:0000256" key="1">
    <source>
        <dbReference type="ARBA" id="ARBA00001974"/>
    </source>
</evidence>
<reference evidence="7" key="1">
    <citation type="submission" date="2018-05" db="EMBL/GenBank/DDBJ databases">
        <authorList>
            <person name="Du Z."/>
            <person name="Wang X."/>
        </authorList>
    </citation>
    <scope>NUCLEOTIDE SEQUENCE [LARGE SCALE GENOMIC DNA]</scope>
    <source>
        <strain evidence="7">CQN31</strain>
    </source>
</reference>
<gene>
    <name evidence="6" type="ORF">DFH01_00425</name>
</gene>
<dbReference type="Proteomes" id="UP000245765">
    <property type="component" value="Unassembled WGS sequence"/>
</dbReference>
<dbReference type="SUPFAM" id="SSF56176">
    <property type="entry name" value="FAD-binding/transporter-associated domain-like"/>
    <property type="match status" value="1"/>
</dbReference>
<evidence type="ECO:0000313" key="7">
    <source>
        <dbReference type="Proteomes" id="UP000245765"/>
    </source>
</evidence>
<dbReference type="Gene3D" id="3.30.70.2740">
    <property type="match status" value="1"/>
</dbReference>
<dbReference type="GO" id="GO:0071949">
    <property type="term" value="F:FAD binding"/>
    <property type="evidence" value="ECO:0007669"/>
    <property type="project" value="InterPro"/>
</dbReference>
<dbReference type="InterPro" id="IPR016167">
    <property type="entry name" value="FAD-bd_PCMH_sub1"/>
</dbReference>
<keyword evidence="4" id="KW-0274">FAD</keyword>
<dbReference type="InterPro" id="IPR016164">
    <property type="entry name" value="FAD-linked_Oxase-like_C"/>
</dbReference>
<comment type="similarity">
    <text evidence="2">Belongs to the FAD-binding oxidoreductase/transferase type 4 family.</text>
</comment>
<dbReference type="SUPFAM" id="SSF55103">
    <property type="entry name" value="FAD-linked oxidases, C-terminal domain"/>
    <property type="match status" value="1"/>
</dbReference>
<dbReference type="Gene3D" id="1.10.45.10">
    <property type="entry name" value="Vanillyl-alcohol Oxidase, Chain A, domain 4"/>
    <property type="match status" value="1"/>
</dbReference>
<proteinExistence type="inferred from homology"/>
<dbReference type="AlphaFoldDB" id="A0A317FFG2"/>
<dbReference type="GO" id="GO:0003824">
    <property type="term" value="F:catalytic activity"/>
    <property type="evidence" value="ECO:0007669"/>
    <property type="project" value="InterPro"/>
</dbReference>
<dbReference type="InterPro" id="IPR016169">
    <property type="entry name" value="FAD-bd_PCMH_sub2"/>
</dbReference>
<protein>
    <submittedName>
        <fullName evidence="6">Hydroxyacid dehydrogenase</fullName>
    </submittedName>
</protein>
<dbReference type="InterPro" id="IPR006094">
    <property type="entry name" value="Oxid_FAD_bind_N"/>
</dbReference>
<dbReference type="Gene3D" id="3.30.70.2190">
    <property type="match status" value="1"/>
</dbReference>
<evidence type="ECO:0000256" key="2">
    <source>
        <dbReference type="ARBA" id="ARBA00008000"/>
    </source>
</evidence>
<dbReference type="Pfam" id="PF02913">
    <property type="entry name" value="FAD-oxidase_C"/>
    <property type="match status" value="1"/>
</dbReference>
<dbReference type="Gene3D" id="3.30.43.10">
    <property type="entry name" value="Uridine Diphospho-n-acetylenolpyruvylglucosamine Reductase, domain 2"/>
    <property type="match status" value="1"/>
</dbReference>
<evidence type="ECO:0000259" key="5">
    <source>
        <dbReference type="PROSITE" id="PS51387"/>
    </source>
</evidence>
<dbReference type="EMBL" id="QGNA01000001">
    <property type="protein sequence ID" value="PWS37820.1"/>
    <property type="molecule type" value="Genomic_DNA"/>
</dbReference>
<accession>A0A317FFG2</accession>
<dbReference type="Gene3D" id="3.30.465.10">
    <property type="match status" value="1"/>
</dbReference>
<feature type="domain" description="FAD-binding PCMH-type" evidence="5">
    <location>
        <begin position="40"/>
        <end position="221"/>
    </location>
</feature>
<dbReference type="PROSITE" id="PS51387">
    <property type="entry name" value="FAD_PCMH"/>
    <property type="match status" value="1"/>
</dbReference>
<dbReference type="RefSeq" id="WP_109868442.1">
    <property type="nucleotide sequence ID" value="NZ_QGNA01000001.1"/>
</dbReference>
<evidence type="ECO:0000313" key="6">
    <source>
        <dbReference type="EMBL" id="PWS37820.1"/>
    </source>
</evidence>
<dbReference type="GO" id="GO:0022904">
    <property type="term" value="P:respiratory electron transport chain"/>
    <property type="evidence" value="ECO:0007669"/>
    <property type="project" value="TreeGrafter"/>
</dbReference>
<dbReference type="OrthoDB" id="9815648at2"/>
<dbReference type="PANTHER" id="PTHR43716">
    <property type="entry name" value="D-2-HYDROXYGLUTARATE DEHYDROGENASE, MITOCHONDRIAL"/>
    <property type="match status" value="1"/>
</dbReference>
<sequence>MPDSTPSRILDELAAILGPRGLLTEPADIAPHLSDWRALYRGAAFAVARPASTEEVAAVVRLCAAAGVPITPQGGNTSMVGGATPDESGRHLVLSLARVNRIRALDPLDMTMTAEAGVVLKAAQDAAAEAGCLFPLSLGAEGSATIGGVLSTNAGGNTTVRYGNARELMLGLEAVLPDGSIWNGLRRLRKDNTGYALRHLLVGAEGTLGIVTAAVLRLFPRARDTALAFCAVADEDAALALFRRFRDRDESAVRAFEYMSGTGVDFCTSHIEGVTLPLEARADHYVLVDLASPRPDAQLREMAESVLFEAMQAEEVTDAAIAANEAQAQKIWRIREEHPEAQKREGASVKNDVSVPVSKVPEMIRRCSAALRELIPGSRPVPFGHIGDGNIHMNLEQPEGMDPAAFLARSHDIMDCVNAVVRDLGGSFSAEHGIGRLKTDMMEDWRGGAELAAMRAIKAALDPQGLMNPGKVLP</sequence>
<dbReference type="FunFam" id="1.10.45.10:FF:000001">
    <property type="entry name" value="D-lactate dehydrogenase mitochondrial"/>
    <property type="match status" value="1"/>
</dbReference>
<keyword evidence="7" id="KW-1185">Reference proteome</keyword>
<dbReference type="InterPro" id="IPR016171">
    <property type="entry name" value="Vanillyl_alc_oxidase_C-sub2"/>
</dbReference>
<dbReference type="Pfam" id="PF01565">
    <property type="entry name" value="FAD_binding_4"/>
    <property type="match status" value="1"/>
</dbReference>
<evidence type="ECO:0000256" key="4">
    <source>
        <dbReference type="ARBA" id="ARBA00022827"/>
    </source>
</evidence>
<organism evidence="6 7">
    <name type="scientific">Falsiroseomonas bella</name>
    <dbReference type="NCBI Taxonomy" id="2184016"/>
    <lineage>
        <taxon>Bacteria</taxon>
        <taxon>Pseudomonadati</taxon>
        <taxon>Pseudomonadota</taxon>
        <taxon>Alphaproteobacteria</taxon>
        <taxon>Acetobacterales</taxon>
        <taxon>Roseomonadaceae</taxon>
        <taxon>Falsiroseomonas</taxon>
    </lineage>
</organism>
<dbReference type="InterPro" id="IPR036318">
    <property type="entry name" value="FAD-bd_PCMH-like_sf"/>
</dbReference>
<dbReference type="InterPro" id="IPR051264">
    <property type="entry name" value="FAD-oxidored/transferase_4"/>
</dbReference>
<dbReference type="InterPro" id="IPR004113">
    <property type="entry name" value="FAD-bd_oxidored_4_C"/>
</dbReference>
<evidence type="ECO:0000256" key="3">
    <source>
        <dbReference type="ARBA" id="ARBA00022630"/>
    </source>
</evidence>
<dbReference type="PANTHER" id="PTHR43716:SF2">
    <property type="entry name" value="BLL6224 PROTEIN"/>
    <property type="match status" value="1"/>
</dbReference>
<keyword evidence="3" id="KW-0285">Flavoprotein</keyword>
<comment type="caution">
    <text evidence="6">The sequence shown here is derived from an EMBL/GenBank/DDBJ whole genome shotgun (WGS) entry which is preliminary data.</text>
</comment>
<dbReference type="InterPro" id="IPR016166">
    <property type="entry name" value="FAD-bd_PCMH"/>
</dbReference>
<name>A0A317FFG2_9PROT</name>